<dbReference type="InParanoid" id="F4RCF8"/>
<feature type="compositionally biased region" description="Polar residues" evidence="1">
    <location>
        <begin position="112"/>
        <end position="123"/>
    </location>
</feature>
<feature type="compositionally biased region" description="Acidic residues" evidence="1">
    <location>
        <begin position="62"/>
        <end position="74"/>
    </location>
</feature>
<evidence type="ECO:0000256" key="1">
    <source>
        <dbReference type="SAM" id="MobiDB-lite"/>
    </source>
</evidence>
<dbReference type="Proteomes" id="UP000001072">
    <property type="component" value="Unassembled WGS sequence"/>
</dbReference>
<dbReference type="RefSeq" id="XP_007406777.1">
    <property type="nucleotide sequence ID" value="XM_007406715.1"/>
</dbReference>
<reference evidence="3" key="1">
    <citation type="journal article" date="2011" name="Proc. Natl. Acad. Sci. U.S.A.">
        <title>Obligate biotrophy features unraveled by the genomic analysis of rust fungi.</title>
        <authorList>
            <person name="Duplessis S."/>
            <person name="Cuomo C.A."/>
            <person name="Lin Y.-C."/>
            <person name="Aerts A."/>
            <person name="Tisserant E."/>
            <person name="Veneault-Fourrey C."/>
            <person name="Joly D.L."/>
            <person name="Hacquard S."/>
            <person name="Amselem J."/>
            <person name="Cantarel B.L."/>
            <person name="Chiu R."/>
            <person name="Coutinho P.M."/>
            <person name="Feau N."/>
            <person name="Field M."/>
            <person name="Frey P."/>
            <person name="Gelhaye E."/>
            <person name="Goldberg J."/>
            <person name="Grabherr M.G."/>
            <person name="Kodira C.D."/>
            <person name="Kohler A."/>
            <person name="Kuees U."/>
            <person name="Lindquist E.A."/>
            <person name="Lucas S.M."/>
            <person name="Mago R."/>
            <person name="Mauceli E."/>
            <person name="Morin E."/>
            <person name="Murat C."/>
            <person name="Pangilinan J.L."/>
            <person name="Park R."/>
            <person name="Pearson M."/>
            <person name="Quesneville H."/>
            <person name="Rouhier N."/>
            <person name="Sakthikumar S."/>
            <person name="Salamov A.A."/>
            <person name="Schmutz J."/>
            <person name="Selles B."/>
            <person name="Shapiro H."/>
            <person name="Tanguay P."/>
            <person name="Tuskan G.A."/>
            <person name="Henrissat B."/>
            <person name="Van de Peer Y."/>
            <person name="Rouze P."/>
            <person name="Ellis J.G."/>
            <person name="Dodds P.N."/>
            <person name="Schein J.E."/>
            <person name="Zhong S."/>
            <person name="Hamelin R.C."/>
            <person name="Grigoriev I.V."/>
            <person name="Szabo L.J."/>
            <person name="Martin F."/>
        </authorList>
    </citation>
    <scope>NUCLEOTIDE SEQUENCE [LARGE SCALE GENOMIC DNA]</scope>
    <source>
        <strain evidence="3">98AG31 / pathotype 3-4-7</strain>
    </source>
</reference>
<feature type="region of interest" description="Disordered" evidence="1">
    <location>
        <begin position="1"/>
        <end position="129"/>
    </location>
</feature>
<proteinExistence type="predicted"/>
<name>F4RCF8_MELLP</name>
<dbReference type="EMBL" id="GL883096">
    <property type="protein sequence ID" value="EGG09723.1"/>
    <property type="molecule type" value="Genomic_DNA"/>
</dbReference>
<organism evidence="3">
    <name type="scientific">Melampsora larici-populina (strain 98AG31 / pathotype 3-4-7)</name>
    <name type="common">Poplar leaf rust fungus</name>
    <dbReference type="NCBI Taxonomy" id="747676"/>
    <lineage>
        <taxon>Eukaryota</taxon>
        <taxon>Fungi</taxon>
        <taxon>Dikarya</taxon>
        <taxon>Basidiomycota</taxon>
        <taxon>Pucciniomycotina</taxon>
        <taxon>Pucciniomycetes</taxon>
        <taxon>Pucciniales</taxon>
        <taxon>Melampsoraceae</taxon>
        <taxon>Melampsora</taxon>
    </lineage>
</organism>
<feature type="compositionally biased region" description="Basic and acidic residues" evidence="1">
    <location>
        <begin position="98"/>
        <end position="111"/>
    </location>
</feature>
<evidence type="ECO:0000313" key="2">
    <source>
        <dbReference type="EMBL" id="EGG09723.1"/>
    </source>
</evidence>
<dbReference type="HOGENOM" id="CLU_1069898_0_0_1"/>
<dbReference type="VEuPathDB" id="FungiDB:MELLADRAFT_60814"/>
<sequence length="260" mass="29421">MTVRVAHDSLGNLKVHRDGYGKKRRRLPCKKRQDAIDGVIAEEDEDLPDTNSSSTPIHIDLPEDDEVPPEDVETDHDSAGEECLAAAPDYDEDTEDQKDDHDPTLEIEPGKSKSTASAAYHTSGSRKKANQLNKLISKANFISRRVARSAAWRRHFSRTAKTMNLKVLPLTPGYNATRWNSEFDSLNRLVQARKVVNKLLADDLELVKMKKRRKGNKKPRGYFHEIFFAPDDWSALEELTTELAVSVPFLLIMLFPKLTV</sequence>
<dbReference type="GeneID" id="18929618"/>
<dbReference type="KEGG" id="mlr:MELLADRAFT_60814"/>
<gene>
    <name evidence="2" type="ORF">MELLADRAFT_60814</name>
</gene>
<keyword evidence="3" id="KW-1185">Reference proteome</keyword>
<protein>
    <submittedName>
        <fullName evidence="2">Uncharacterized protein</fullName>
    </submittedName>
</protein>
<dbReference type="AlphaFoldDB" id="F4RCF8"/>
<accession>F4RCF8</accession>
<evidence type="ECO:0000313" key="3">
    <source>
        <dbReference type="Proteomes" id="UP000001072"/>
    </source>
</evidence>
<dbReference type="OrthoDB" id="2496852at2759"/>